<name>A0A4P6XV33_9ASCO</name>
<dbReference type="InterPro" id="IPR013961">
    <property type="entry name" value="RAI1"/>
</dbReference>
<keyword evidence="7" id="KW-0547">Nucleotide-binding</keyword>
<evidence type="ECO:0000259" key="8">
    <source>
        <dbReference type="Pfam" id="PF08652"/>
    </source>
</evidence>
<dbReference type="InterPro" id="IPR039039">
    <property type="entry name" value="RAI1-like_fam"/>
</dbReference>
<comment type="catalytic activity">
    <reaction evidence="5">
        <text>a 5'-end triphospho-ribonucleoside in mRNA + H2O = a 5'-end phospho-ribonucleoside in mRNA + diphosphate + H(+)</text>
        <dbReference type="Rhea" id="RHEA:78683"/>
        <dbReference type="Rhea" id="RHEA-COMP:15692"/>
        <dbReference type="Rhea" id="RHEA-COMP:17164"/>
        <dbReference type="ChEBI" id="CHEBI:15377"/>
        <dbReference type="ChEBI" id="CHEBI:15378"/>
        <dbReference type="ChEBI" id="CHEBI:33019"/>
        <dbReference type="ChEBI" id="CHEBI:138282"/>
        <dbReference type="ChEBI" id="CHEBI:167618"/>
    </reaction>
    <physiologicalReaction direction="left-to-right" evidence="5">
        <dbReference type="Rhea" id="RHEA:78684"/>
    </physiologicalReaction>
</comment>
<organism evidence="9 10">
    <name type="scientific">Metschnikowia aff. pulcherrima</name>
    <dbReference type="NCBI Taxonomy" id="2163413"/>
    <lineage>
        <taxon>Eukaryota</taxon>
        <taxon>Fungi</taxon>
        <taxon>Dikarya</taxon>
        <taxon>Ascomycota</taxon>
        <taxon>Saccharomycotina</taxon>
        <taxon>Pichiomycetes</taxon>
        <taxon>Metschnikowiaceae</taxon>
        <taxon>Metschnikowia</taxon>
    </lineage>
</organism>
<dbReference type="GO" id="GO:0003723">
    <property type="term" value="F:RNA binding"/>
    <property type="evidence" value="ECO:0007669"/>
    <property type="project" value="UniProtKB-KW"/>
</dbReference>
<evidence type="ECO:0000313" key="9">
    <source>
        <dbReference type="EMBL" id="QBM89814.1"/>
    </source>
</evidence>
<dbReference type="EC" id="3.6.1.-" evidence="7"/>
<reference evidence="10" key="1">
    <citation type="submission" date="2019-03" db="EMBL/GenBank/DDBJ databases">
        <title>Snf2 controls pulcherriminic acid biosynthesis and connects pigmentation and antifungal activity of the yeast Metschnikowia pulcherrima.</title>
        <authorList>
            <person name="Gore-Lloyd D."/>
            <person name="Sumann I."/>
            <person name="Brachmann A.O."/>
            <person name="Schneeberger K."/>
            <person name="Ortiz-Merino R.A."/>
            <person name="Moreno-Beltran M."/>
            <person name="Schlaefli M."/>
            <person name="Kirner P."/>
            <person name="Santos Kron A."/>
            <person name="Wolfe K.H."/>
            <person name="Piel J."/>
            <person name="Ahrens C.H."/>
            <person name="Henk D."/>
            <person name="Freimoser F.M."/>
        </authorList>
    </citation>
    <scope>NUCLEOTIDE SEQUENCE [LARGE SCALE GENOMIC DNA]</scope>
    <source>
        <strain evidence="10">APC 1.2</strain>
    </source>
</reference>
<dbReference type="GO" id="GO:0004518">
    <property type="term" value="F:nuclease activity"/>
    <property type="evidence" value="ECO:0007669"/>
    <property type="project" value="UniProtKB-KW"/>
</dbReference>
<accession>A0A4P6XV33</accession>
<comment type="cofactor">
    <cofactor evidence="1 7">
        <name>a divalent metal cation</name>
        <dbReference type="ChEBI" id="CHEBI:60240"/>
    </cofactor>
</comment>
<dbReference type="GO" id="GO:0005634">
    <property type="term" value="C:nucleus"/>
    <property type="evidence" value="ECO:0007669"/>
    <property type="project" value="UniProtKB-SubCell"/>
</dbReference>
<evidence type="ECO:0000256" key="3">
    <source>
        <dbReference type="ARBA" id="ARBA00022722"/>
    </source>
</evidence>
<comment type="catalytic activity">
    <reaction evidence="6">
        <text>a 5'-end NAD(+)-phospho-ribonucleoside in mRNA + H2O = a 5'-end phospho-ribonucleoside in mRNA + NAD(+) + H(+)</text>
        <dbReference type="Rhea" id="RHEA:60880"/>
        <dbReference type="Rhea" id="RHEA-COMP:15692"/>
        <dbReference type="Rhea" id="RHEA-COMP:15698"/>
        <dbReference type="ChEBI" id="CHEBI:15377"/>
        <dbReference type="ChEBI" id="CHEBI:15378"/>
        <dbReference type="ChEBI" id="CHEBI:57540"/>
        <dbReference type="ChEBI" id="CHEBI:138282"/>
        <dbReference type="ChEBI" id="CHEBI:144029"/>
    </reaction>
    <physiologicalReaction direction="left-to-right" evidence="6">
        <dbReference type="Rhea" id="RHEA:60881"/>
    </physiologicalReaction>
</comment>
<evidence type="ECO:0000256" key="4">
    <source>
        <dbReference type="ARBA" id="ARBA00044676"/>
    </source>
</evidence>
<comment type="similarity">
    <text evidence="2 7">Belongs to the DXO/Dom3Z family.</text>
</comment>
<dbReference type="GO" id="GO:0000166">
    <property type="term" value="F:nucleotide binding"/>
    <property type="evidence" value="ECO:0007669"/>
    <property type="project" value="UniProtKB-KW"/>
</dbReference>
<comment type="catalytic activity">
    <reaction evidence="4">
        <text>a 5'-end (N(7)-methyl 5'-triphosphoguanosine)-ribonucleoside-ribonucleotide in mRNA + H2O = a (N(7)-methyl 5'-triphosphoguanosine)-nucleoside + a 5'-end phospho-ribonucleoside in mRNA + H(+)</text>
        <dbReference type="Rhea" id="RHEA:66928"/>
        <dbReference type="Rhea" id="RHEA-COMP:15692"/>
        <dbReference type="Rhea" id="RHEA-COMP:17313"/>
        <dbReference type="ChEBI" id="CHEBI:15377"/>
        <dbReference type="ChEBI" id="CHEBI:15378"/>
        <dbReference type="ChEBI" id="CHEBI:138282"/>
        <dbReference type="ChEBI" id="CHEBI:172876"/>
        <dbReference type="ChEBI" id="CHEBI:172877"/>
    </reaction>
    <physiologicalReaction direction="left-to-right" evidence="4">
        <dbReference type="Rhea" id="RHEA:66929"/>
    </physiologicalReaction>
</comment>
<keyword evidence="7" id="KW-0539">Nucleus</keyword>
<keyword evidence="7" id="KW-0378">Hydrolase</keyword>
<evidence type="ECO:0000256" key="6">
    <source>
        <dbReference type="ARBA" id="ARBA00048124"/>
    </source>
</evidence>
<dbReference type="Pfam" id="PF08652">
    <property type="entry name" value="RAI1"/>
    <property type="match status" value="1"/>
</dbReference>
<feature type="domain" description="RAI1-like" evidence="8">
    <location>
        <begin position="17"/>
        <end position="382"/>
    </location>
</feature>
<sequence length="391" mass="45352">MLHRLPLAARAETTALKQPKELFSYLRNIDGEWQTDEKVSKQEALNYFYFPDSYVDKQYALLGGIKTYKKIPDAENVADFALLLKSLQAHEQALGKKVKADIITFRGVMTKLLSLPYFLNNEIHLYVIAYDGQIYIKNDDERDLKKRASEQEKLSREPEKEKHMQTCEYGGYKFETLATLPKPWAETSRSVIEKRHKKVVNNYEQYISVVRTGIGKVKTLLAGEVDCVWDYVPESGDILPHYAELKTSRVVETPQQAFQFEKKLFRTWAQCFLLGITRMVYGFRDDNYILRDVEVYRTEEVPVLIKYNAIPGRNGPKVMCMNALKWYGAVLDWIVKHVDANDELKAYRIDYDSGSRTFLMSECVGDENKALRNGGILTEEFKAWRETLNSR</sequence>
<keyword evidence="3 7" id="KW-0540">Nuclease</keyword>
<evidence type="ECO:0000313" key="10">
    <source>
        <dbReference type="Proteomes" id="UP000292447"/>
    </source>
</evidence>
<evidence type="ECO:0000256" key="2">
    <source>
        <dbReference type="ARBA" id="ARBA00006562"/>
    </source>
</evidence>
<comment type="function">
    <text evidence="7">Decapping enzyme for NAD-capped RNAs: specifically hydrolyzes the nicotinamide adenine dinucleotide (NAD) cap from a subset of RNAs by removing the entire NAD moiety from the 5'-end of an NAD-capped RNA.</text>
</comment>
<keyword evidence="7" id="KW-0694">RNA-binding</keyword>
<dbReference type="GO" id="GO:0005829">
    <property type="term" value="C:cytosol"/>
    <property type="evidence" value="ECO:0007669"/>
    <property type="project" value="TreeGrafter"/>
</dbReference>
<keyword evidence="10" id="KW-1185">Reference proteome</keyword>
<dbReference type="PANTHER" id="PTHR12395">
    <property type="entry name" value="DOM-3 RELATED"/>
    <property type="match status" value="1"/>
</dbReference>
<dbReference type="PANTHER" id="PTHR12395:SF9">
    <property type="entry name" value="DECAPPING AND EXORIBONUCLEASE PROTEIN"/>
    <property type="match status" value="1"/>
</dbReference>
<dbReference type="STRING" id="2163413.A0A4P6XV33"/>
<evidence type="ECO:0000256" key="7">
    <source>
        <dbReference type="RuleBase" id="RU367113"/>
    </source>
</evidence>
<dbReference type="AlphaFoldDB" id="A0A4P6XV33"/>
<evidence type="ECO:0000256" key="1">
    <source>
        <dbReference type="ARBA" id="ARBA00001968"/>
    </source>
</evidence>
<dbReference type="GO" id="GO:0046872">
    <property type="term" value="F:metal ion binding"/>
    <property type="evidence" value="ECO:0007669"/>
    <property type="project" value="UniProtKB-KW"/>
</dbReference>
<keyword evidence="7" id="KW-0479">Metal-binding</keyword>
<dbReference type="GO" id="GO:0000956">
    <property type="term" value="P:nuclear-transcribed mRNA catabolic process"/>
    <property type="evidence" value="ECO:0007669"/>
    <property type="project" value="TreeGrafter"/>
</dbReference>
<gene>
    <name evidence="9" type="primary">MPUL0E00480</name>
    <name evidence="9" type="ORF">METSCH_E00480</name>
</gene>
<dbReference type="GO" id="GO:0110155">
    <property type="term" value="P:NAD-cap decapping"/>
    <property type="evidence" value="ECO:0007669"/>
    <property type="project" value="TreeGrafter"/>
</dbReference>
<evidence type="ECO:0000256" key="5">
    <source>
        <dbReference type="ARBA" id="ARBA00044692"/>
    </source>
</evidence>
<proteinExistence type="inferred from homology"/>
<dbReference type="EMBL" id="CP034460">
    <property type="protein sequence ID" value="QBM89814.1"/>
    <property type="molecule type" value="Genomic_DNA"/>
</dbReference>
<dbReference type="Proteomes" id="UP000292447">
    <property type="component" value="Chromosome V"/>
</dbReference>
<dbReference type="GO" id="GO:0034353">
    <property type="term" value="F:mRNA 5'-diphosphatase activity"/>
    <property type="evidence" value="ECO:0007669"/>
    <property type="project" value="TreeGrafter"/>
</dbReference>
<protein>
    <recommendedName>
        <fullName evidence="7">Decapping nuclease</fullName>
        <ecNumber evidence="7">3.6.1.-</ecNumber>
    </recommendedName>
</protein>
<comment type="subcellular location">
    <subcellularLocation>
        <location evidence="7">Nucleus</location>
    </subcellularLocation>
</comment>